<dbReference type="AlphaFoldDB" id="A0A255EHP7"/>
<evidence type="ECO:0000313" key="3">
    <source>
        <dbReference type="EMBL" id="OYN91046.1"/>
    </source>
</evidence>
<evidence type="ECO:0000256" key="1">
    <source>
        <dbReference type="SAM" id="MobiDB-lite"/>
    </source>
</evidence>
<dbReference type="OrthoDB" id="9033039at2"/>
<dbReference type="GO" id="GO:0006355">
    <property type="term" value="P:regulation of DNA-templated transcription"/>
    <property type="evidence" value="ECO:0007669"/>
    <property type="project" value="InterPro"/>
</dbReference>
<evidence type="ECO:0000259" key="2">
    <source>
        <dbReference type="Pfam" id="PF01402"/>
    </source>
</evidence>
<dbReference type="Proteomes" id="UP000216300">
    <property type="component" value="Unassembled WGS sequence"/>
</dbReference>
<feature type="domain" description="Ribbon-helix-helix protein CopG" evidence="2">
    <location>
        <begin position="17"/>
        <end position="55"/>
    </location>
</feature>
<feature type="region of interest" description="Disordered" evidence="1">
    <location>
        <begin position="53"/>
        <end position="74"/>
    </location>
</feature>
<gene>
    <name evidence="3" type="ORF">CGZ91_06145</name>
</gene>
<reference evidence="3 4" key="1">
    <citation type="submission" date="2017-07" db="EMBL/GenBank/DDBJ databases">
        <title>Draft whole genome sequences of clinical Proprionibacteriaceae strains.</title>
        <authorList>
            <person name="Bernier A.-M."/>
            <person name="Bernard K."/>
            <person name="Domingo M.-C."/>
        </authorList>
    </citation>
    <scope>NUCLEOTIDE SEQUENCE [LARGE SCALE GENOMIC DNA]</scope>
    <source>
        <strain evidence="3 4">NML 150081</strain>
    </source>
</reference>
<dbReference type="Pfam" id="PF01402">
    <property type="entry name" value="RHH_1"/>
    <property type="match status" value="1"/>
</dbReference>
<comment type="caution">
    <text evidence="3">The sequence shown here is derived from an EMBL/GenBank/DDBJ whole genome shotgun (WGS) entry which is preliminary data.</text>
</comment>
<proteinExistence type="predicted"/>
<accession>A0A255EHP7</accession>
<feature type="compositionally biased region" description="Low complexity" evidence="1">
    <location>
        <begin position="54"/>
        <end position="68"/>
    </location>
</feature>
<dbReference type="InterPro" id="IPR002145">
    <property type="entry name" value="CopG"/>
</dbReference>
<dbReference type="RefSeq" id="WP_094453454.1">
    <property type="nucleotide sequence ID" value="NZ_NMVJ01000006.1"/>
</dbReference>
<dbReference type="EMBL" id="NMVJ01000006">
    <property type="protein sequence ID" value="OYN91046.1"/>
    <property type="molecule type" value="Genomic_DNA"/>
</dbReference>
<protein>
    <submittedName>
        <fullName evidence="3">CopG family transcriptional regulator</fullName>
    </submittedName>
</protein>
<keyword evidence="4" id="KW-1185">Reference proteome</keyword>
<name>A0A255EHP7_9ACTN</name>
<dbReference type="SUPFAM" id="SSF47598">
    <property type="entry name" value="Ribbon-helix-helix"/>
    <property type="match status" value="1"/>
</dbReference>
<evidence type="ECO:0000313" key="4">
    <source>
        <dbReference type="Proteomes" id="UP000216300"/>
    </source>
</evidence>
<sequence>MPESDRPSKTARVTKAQFNVYLPQDLIIAVKHRAIDEGASLSSLVERALRAHLATTDTHASDTNTTEKTTTEEN</sequence>
<organism evidence="3 4">
    <name type="scientific">Parenemella sanctibonifatiensis</name>
    <dbReference type="NCBI Taxonomy" id="2016505"/>
    <lineage>
        <taxon>Bacteria</taxon>
        <taxon>Bacillati</taxon>
        <taxon>Actinomycetota</taxon>
        <taxon>Actinomycetes</taxon>
        <taxon>Propionibacteriales</taxon>
        <taxon>Propionibacteriaceae</taxon>
        <taxon>Parenemella</taxon>
    </lineage>
</organism>
<dbReference type="CDD" id="cd21631">
    <property type="entry name" value="RHH_CopG_NikR-like"/>
    <property type="match status" value="1"/>
</dbReference>
<dbReference type="InterPro" id="IPR010985">
    <property type="entry name" value="Ribbon_hlx_hlx"/>
</dbReference>